<evidence type="ECO:0000256" key="4">
    <source>
        <dbReference type="ARBA" id="ARBA00023002"/>
    </source>
</evidence>
<comment type="caution">
    <text evidence="7">The sequence shown here is derived from an EMBL/GenBank/DDBJ whole genome shotgun (WGS) entry which is preliminary data.</text>
</comment>
<protein>
    <submittedName>
        <fullName evidence="7">3-keto-steroid reductase</fullName>
    </submittedName>
</protein>
<organism evidence="7 8">
    <name type="scientific">Rhizopus stolonifer</name>
    <name type="common">Rhizopus nigricans</name>
    <dbReference type="NCBI Taxonomy" id="4846"/>
    <lineage>
        <taxon>Eukaryota</taxon>
        <taxon>Fungi</taxon>
        <taxon>Fungi incertae sedis</taxon>
        <taxon>Mucoromycota</taxon>
        <taxon>Mucoromycotina</taxon>
        <taxon>Mucoromycetes</taxon>
        <taxon>Mucorales</taxon>
        <taxon>Mucorineae</taxon>
        <taxon>Rhizopodaceae</taxon>
        <taxon>Rhizopus</taxon>
    </lineage>
</organism>
<keyword evidence="2" id="KW-0521">NADP</keyword>
<dbReference type="GO" id="GO:0005811">
    <property type="term" value="C:lipid droplet"/>
    <property type="evidence" value="ECO:0007669"/>
    <property type="project" value="TreeGrafter"/>
</dbReference>
<keyword evidence="3" id="KW-0752">Steroid biosynthesis</keyword>
<accession>A0A367IJS2</accession>
<name>A0A367IJS2_RHIST</name>
<dbReference type="STRING" id="4846.A0A367IJS2"/>
<evidence type="ECO:0000313" key="7">
    <source>
        <dbReference type="EMBL" id="RCH77908.1"/>
    </source>
</evidence>
<evidence type="ECO:0000256" key="3">
    <source>
        <dbReference type="ARBA" id="ARBA00022955"/>
    </source>
</evidence>
<proteinExistence type="inferred from homology"/>
<dbReference type="OrthoDB" id="9989144at2759"/>
<dbReference type="GO" id="GO:0005741">
    <property type="term" value="C:mitochondrial outer membrane"/>
    <property type="evidence" value="ECO:0007669"/>
    <property type="project" value="TreeGrafter"/>
</dbReference>
<dbReference type="AlphaFoldDB" id="A0A367IJS2"/>
<reference evidence="7 8" key="1">
    <citation type="journal article" date="2018" name="G3 (Bethesda)">
        <title>Phylogenetic and Phylogenomic Definition of Rhizopus Species.</title>
        <authorList>
            <person name="Gryganskyi A.P."/>
            <person name="Golan J."/>
            <person name="Dolatabadi S."/>
            <person name="Mondo S."/>
            <person name="Robb S."/>
            <person name="Idnurm A."/>
            <person name="Muszewska A."/>
            <person name="Steczkiewicz K."/>
            <person name="Masonjones S."/>
            <person name="Liao H.L."/>
            <person name="Gajdeczka M.T."/>
            <person name="Anike F."/>
            <person name="Vuek A."/>
            <person name="Anishchenko I.M."/>
            <person name="Voigt K."/>
            <person name="de Hoog G.S."/>
            <person name="Smith M.E."/>
            <person name="Heitman J."/>
            <person name="Vilgalys R."/>
            <person name="Stajich J.E."/>
        </authorList>
    </citation>
    <scope>NUCLEOTIDE SEQUENCE [LARGE SCALE GENOMIC DNA]</scope>
    <source>
        <strain evidence="7 8">LSU 92-RS-03</strain>
    </source>
</reference>
<keyword evidence="8" id="KW-1185">Reference proteome</keyword>
<dbReference type="SUPFAM" id="SSF51735">
    <property type="entry name" value="NAD(P)-binding Rossmann-fold domains"/>
    <property type="match status" value="1"/>
</dbReference>
<dbReference type="GO" id="GO:0000253">
    <property type="term" value="F:3-beta-hydroxysteroid 3-dehydrogenase (NADP+) activity"/>
    <property type="evidence" value="ECO:0007669"/>
    <property type="project" value="TreeGrafter"/>
</dbReference>
<dbReference type="SMR" id="A0A367IJS2"/>
<evidence type="ECO:0000256" key="5">
    <source>
        <dbReference type="ARBA" id="ARBA00023098"/>
    </source>
</evidence>
<keyword evidence="5" id="KW-0443">Lipid metabolism</keyword>
<dbReference type="PANTHER" id="PTHR43647">
    <property type="entry name" value="DEHYDROGENASE"/>
    <property type="match status" value="1"/>
</dbReference>
<dbReference type="PANTHER" id="PTHR43647:SF1">
    <property type="entry name" value="3-KETO-STEROID REDUCTASE ERG27"/>
    <property type="match status" value="1"/>
</dbReference>
<evidence type="ECO:0000256" key="2">
    <source>
        <dbReference type="ARBA" id="ARBA00022857"/>
    </source>
</evidence>
<dbReference type="InterPro" id="IPR036291">
    <property type="entry name" value="NAD(P)-bd_dom_sf"/>
</dbReference>
<gene>
    <name evidence="7" type="primary">ERG27</name>
    <name evidence="7" type="ORF">CU098_006345</name>
</gene>
<keyword evidence="1" id="KW-0444">Lipid biosynthesis</keyword>
<comment type="similarity">
    <text evidence="6">Belongs to the short-chain dehydrogenases/reductases (SDR) family. ERG27 subfamily.</text>
</comment>
<dbReference type="Gene3D" id="3.40.50.720">
    <property type="entry name" value="NAD(P)-binding Rossmann-like Domain"/>
    <property type="match status" value="1"/>
</dbReference>
<evidence type="ECO:0000313" key="8">
    <source>
        <dbReference type="Proteomes" id="UP000253551"/>
    </source>
</evidence>
<feature type="non-terminal residue" evidence="7">
    <location>
        <position position="141"/>
    </location>
</feature>
<keyword evidence="4" id="KW-0560">Oxidoreductase</keyword>
<dbReference type="GO" id="GO:0006694">
    <property type="term" value="P:steroid biosynthetic process"/>
    <property type="evidence" value="ECO:0007669"/>
    <property type="project" value="UniProtKB-KW"/>
</dbReference>
<dbReference type="InterPro" id="IPR051593">
    <property type="entry name" value="Ergosterol_Biosynth_ERG27"/>
</dbReference>
<evidence type="ECO:0000256" key="1">
    <source>
        <dbReference type="ARBA" id="ARBA00022516"/>
    </source>
</evidence>
<sequence length="141" mass="15835">MLLTHPIQLLERSDATIQRVGEISEEGIGYVFAANVLGHYFMMRELEDLLDASGDGRVIWTSSITSDITCFNIDDWQGVKSVVPYESSKFACDLVSVVSHERFKAEKRHISSFTTSPGVVASQIGDLPIWITLFRIILHYV</sequence>
<dbReference type="GO" id="GO:0005789">
    <property type="term" value="C:endoplasmic reticulum membrane"/>
    <property type="evidence" value="ECO:0007669"/>
    <property type="project" value="TreeGrafter"/>
</dbReference>
<evidence type="ECO:0000256" key="6">
    <source>
        <dbReference type="ARBA" id="ARBA00023593"/>
    </source>
</evidence>
<dbReference type="Proteomes" id="UP000253551">
    <property type="component" value="Unassembled WGS sequence"/>
</dbReference>
<dbReference type="EMBL" id="PJQM01007633">
    <property type="protein sequence ID" value="RCH77908.1"/>
    <property type="molecule type" value="Genomic_DNA"/>
</dbReference>